<accession>A0A9Q1H7B2</accession>
<feature type="region of interest" description="Disordered" evidence="1">
    <location>
        <begin position="63"/>
        <end position="91"/>
    </location>
</feature>
<dbReference type="PANTHER" id="PTHR34239">
    <property type="entry name" value="APPLE DOMAIN-CONTAINING PROTEIN"/>
    <property type="match status" value="1"/>
</dbReference>
<evidence type="ECO:0000256" key="1">
    <source>
        <dbReference type="SAM" id="MobiDB-lite"/>
    </source>
</evidence>
<feature type="region of interest" description="Disordered" evidence="1">
    <location>
        <begin position="349"/>
        <end position="368"/>
    </location>
</feature>
<dbReference type="AlphaFoldDB" id="A0A9Q1H7B2"/>
<sequence>MDTEELDYQDSEEVLPLLDLPKEKSRVPAPSREGTSTRNVEFTDMLAQMQAQIQLLTEKVCKPSLDEPTSKPAASNQDALGDNVFPGNLESDSQLDFDQEIQNLLGASDEEPETNTISKITLGEQSSDEHVFDELVSDLTAASKTGPKVQEKVASLITSVCSTKLPPSKLKEKSEKYQIPENIELMQTTQVNKLIWDHLQLGTRTRDIKLQKIQMLNMKAMTALTSLLNDTLVSKAKLDKQSLLLKVTDALALMGSANVDLNQLRRDLIKPELKPEYKGLFDKSTPPSKLLFGDDIPQKLRDISDANKLTKRCMSPLRGRGQSYGRMKFRGRAHAGQRYQPFLGNRHAHWRRPYNRMPPKSQNKSQAN</sequence>
<evidence type="ECO:0000313" key="2">
    <source>
        <dbReference type="EMBL" id="KAJ8035056.1"/>
    </source>
</evidence>
<protein>
    <submittedName>
        <fullName evidence="2">Uncharacterized protein</fullName>
    </submittedName>
</protein>
<reference evidence="2" key="1">
    <citation type="submission" date="2021-10" db="EMBL/GenBank/DDBJ databases">
        <title>Tropical sea cucumber genome reveals ecological adaptation and Cuvierian tubules defense mechanism.</title>
        <authorList>
            <person name="Chen T."/>
        </authorList>
    </citation>
    <scope>NUCLEOTIDE SEQUENCE</scope>
    <source>
        <strain evidence="2">Nanhai2018</strain>
        <tissue evidence="2">Muscle</tissue>
    </source>
</reference>
<feature type="compositionally biased region" description="Acidic residues" evidence="1">
    <location>
        <begin position="1"/>
        <end position="13"/>
    </location>
</feature>
<gene>
    <name evidence="2" type="ORF">HOLleu_22144</name>
</gene>
<evidence type="ECO:0000313" key="3">
    <source>
        <dbReference type="Proteomes" id="UP001152320"/>
    </source>
</evidence>
<name>A0A9Q1H7B2_HOLLE</name>
<proteinExistence type="predicted"/>
<organism evidence="2 3">
    <name type="scientific">Holothuria leucospilota</name>
    <name type="common">Black long sea cucumber</name>
    <name type="synonym">Mertensiothuria leucospilota</name>
    <dbReference type="NCBI Taxonomy" id="206669"/>
    <lineage>
        <taxon>Eukaryota</taxon>
        <taxon>Metazoa</taxon>
        <taxon>Echinodermata</taxon>
        <taxon>Eleutherozoa</taxon>
        <taxon>Echinozoa</taxon>
        <taxon>Holothuroidea</taxon>
        <taxon>Aspidochirotacea</taxon>
        <taxon>Aspidochirotida</taxon>
        <taxon>Holothuriidae</taxon>
        <taxon>Holothuria</taxon>
    </lineage>
</organism>
<dbReference type="EMBL" id="JAIZAY010000010">
    <property type="protein sequence ID" value="KAJ8035056.1"/>
    <property type="molecule type" value="Genomic_DNA"/>
</dbReference>
<dbReference type="Proteomes" id="UP001152320">
    <property type="component" value="Chromosome 10"/>
</dbReference>
<feature type="region of interest" description="Disordered" evidence="1">
    <location>
        <begin position="1"/>
        <end position="39"/>
    </location>
</feature>
<dbReference type="OrthoDB" id="7430131at2759"/>
<keyword evidence="3" id="KW-1185">Reference proteome</keyword>
<comment type="caution">
    <text evidence="2">The sequence shown here is derived from an EMBL/GenBank/DDBJ whole genome shotgun (WGS) entry which is preliminary data.</text>
</comment>
<dbReference type="PANTHER" id="PTHR34239:SF2">
    <property type="entry name" value="TRANSPOSABLE ELEMENT P TRANSPOSASE_THAP9 CONSERVED DOMAIN-CONTAINING PROTEIN"/>
    <property type="match status" value="1"/>
</dbReference>